<sequence>MGASSASGLLSSGVYRAGWVSAASAELMPDIADASSDSSSSFWCSDINPASGLPMMENSCIDVGGNVFGDDSMTSIDTSFDCGGISCDPFDSTI</sequence>
<comment type="caution">
    <text evidence="1">The sequence shown here is derived from an EMBL/GenBank/DDBJ whole genome shotgun (WGS) entry which is preliminary data.</text>
</comment>
<reference evidence="1 2" key="1">
    <citation type="submission" date="2019-09" db="EMBL/GenBank/DDBJ databases">
        <title>Draft genome sequencing and comparative genomics of hatchery-associated Vibrios.</title>
        <authorList>
            <person name="Kehlet-Delgado H."/>
            <person name="Mueller R.S."/>
        </authorList>
    </citation>
    <scope>NUCLEOTIDE SEQUENCE [LARGE SCALE GENOMIC DNA]</scope>
    <source>
        <strain evidence="1 2">081416A</strain>
    </source>
</reference>
<dbReference type="EMBL" id="VTYF01000008">
    <property type="protein sequence ID" value="NOI10231.1"/>
    <property type="molecule type" value="Genomic_DNA"/>
</dbReference>
<gene>
    <name evidence="1" type="ORF">F0254_15335</name>
</gene>
<dbReference type="AlphaFoldDB" id="A0A7Y4B5L0"/>
<accession>A0A7Y4B5L0</accession>
<name>A0A7Y4B5L0_VIBAL</name>
<protein>
    <submittedName>
        <fullName evidence="1">Uncharacterized protein</fullName>
    </submittedName>
</protein>
<evidence type="ECO:0000313" key="1">
    <source>
        <dbReference type="EMBL" id="NOI10231.1"/>
    </source>
</evidence>
<proteinExistence type="predicted"/>
<dbReference type="Proteomes" id="UP000532247">
    <property type="component" value="Unassembled WGS sequence"/>
</dbReference>
<organism evidence="1 2">
    <name type="scientific">Vibrio alginolyticus</name>
    <dbReference type="NCBI Taxonomy" id="663"/>
    <lineage>
        <taxon>Bacteria</taxon>
        <taxon>Pseudomonadati</taxon>
        <taxon>Pseudomonadota</taxon>
        <taxon>Gammaproteobacteria</taxon>
        <taxon>Vibrionales</taxon>
        <taxon>Vibrionaceae</taxon>
        <taxon>Vibrio</taxon>
    </lineage>
</organism>
<evidence type="ECO:0000313" key="2">
    <source>
        <dbReference type="Proteomes" id="UP000532247"/>
    </source>
</evidence>